<dbReference type="SUPFAM" id="SSF54427">
    <property type="entry name" value="NTF2-like"/>
    <property type="match status" value="1"/>
</dbReference>
<dbReference type="RefSeq" id="XP_033659747.1">
    <property type="nucleotide sequence ID" value="XM_033810025.1"/>
</dbReference>
<protein>
    <recommendedName>
        <fullName evidence="1">SnoaL-like domain-containing protein</fullName>
    </recommendedName>
</protein>
<dbReference type="InterPro" id="IPR032710">
    <property type="entry name" value="NTF2-like_dom_sf"/>
</dbReference>
<dbReference type="EMBL" id="ML993647">
    <property type="protein sequence ID" value="KAF2158858.1"/>
    <property type="molecule type" value="Genomic_DNA"/>
</dbReference>
<evidence type="ECO:0000313" key="3">
    <source>
        <dbReference type="Proteomes" id="UP000799537"/>
    </source>
</evidence>
<proteinExistence type="predicted"/>
<gene>
    <name evidence="2" type="ORF">M409DRAFT_30644</name>
</gene>
<evidence type="ECO:0000313" key="2">
    <source>
        <dbReference type="EMBL" id="KAF2158858.1"/>
    </source>
</evidence>
<dbReference type="OrthoDB" id="10264449at2759"/>
<accession>A0A6A6BXS2</accession>
<dbReference type="AlphaFoldDB" id="A0A6A6BXS2"/>
<name>A0A6A6BXS2_ZASCE</name>
<reference evidence="2" key="1">
    <citation type="journal article" date="2020" name="Stud. Mycol.">
        <title>101 Dothideomycetes genomes: a test case for predicting lifestyles and emergence of pathogens.</title>
        <authorList>
            <person name="Haridas S."/>
            <person name="Albert R."/>
            <person name="Binder M."/>
            <person name="Bloem J."/>
            <person name="Labutti K."/>
            <person name="Salamov A."/>
            <person name="Andreopoulos B."/>
            <person name="Baker S."/>
            <person name="Barry K."/>
            <person name="Bills G."/>
            <person name="Bluhm B."/>
            <person name="Cannon C."/>
            <person name="Castanera R."/>
            <person name="Culley D."/>
            <person name="Daum C."/>
            <person name="Ezra D."/>
            <person name="Gonzalez J."/>
            <person name="Henrissat B."/>
            <person name="Kuo A."/>
            <person name="Liang C."/>
            <person name="Lipzen A."/>
            <person name="Lutzoni F."/>
            <person name="Magnuson J."/>
            <person name="Mondo S."/>
            <person name="Nolan M."/>
            <person name="Ohm R."/>
            <person name="Pangilinan J."/>
            <person name="Park H.-J."/>
            <person name="Ramirez L."/>
            <person name="Alfaro M."/>
            <person name="Sun H."/>
            <person name="Tritt A."/>
            <person name="Yoshinaga Y."/>
            <person name="Zwiers L.-H."/>
            <person name="Turgeon B."/>
            <person name="Goodwin S."/>
            <person name="Spatafora J."/>
            <person name="Crous P."/>
            <person name="Grigoriev I."/>
        </authorList>
    </citation>
    <scope>NUCLEOTIDE SEQUENCE</scope>
    <source>
        <strain evidence="2">ATCC 36951</strain>
    </source>
</reference>
<keyword evidence="3" id="KW-1185">Reference proteome</keyword>
<sequence length="138" mass="15394">MAPYPTESEIKQLMRHLSTDDFQPFYDRVAHDVTWDVPGSSSGSGHFTSLDQWRKIALGGTNEALASPLKFKLVHVIGGGDQAWAAVEMEALDAVSKTGTPYPQKYCWIMRFNEQGIVVQVRVYADTQLSQSMIEASR</sequence>
<dbReference type="Proteomes" id="UP000799537">
    <property type="component" value="Unassembled WGS sequence"/>
</dbReference>
<feature type="domain" description="SnoaL-like" evidence="1">
    <location>
        <begin position="11"/>
        <end position="119"/>
    </location>
</feature>
<dbReference type="GeneID" id="54563297"/>
<evidence type="ECO:0000259" key="1">
    <source>
        <dbReference type="Pfam" id="PF12680"/>
    </source>
</evidence>
<dbReference type="Pfam" id="PF12680">
    <property type="entry name" value="SnoaL_2"/>
    <property type="match status" value="1"/>
</dbReference>
<organism evidence="2 3">
    <name type="scientific">Zasmidium cellare ATCC 36951</name>
    <dbReference type="NCBI Taxonomy" id="1080233"/>
    <lineage>
        <taxon>Eukaryota</taxon>
        <taxon>Fungi</taxon>
        <taxon>Dikarya</taxon>
        <taxon>Ascomycota</taxon>
        <taxon>Pezizomycotina</taxon>
        <taxon>Dothideomycetes</taxon>
        <taxon>Dothideomycetidae</taxon>
        <taxon>Mycosphaerellales</taxon>
        <taxon>Mycosphaerellaceae</taxon>
        <taxon>Zasmidium</taxon>
    </lineage>
</organism>
<dbReference type="InterPro" id="IPR037401">
    <property type="entry name" value="SnoaL-like"/>
</dbReference>
<dbReference type="Gene3D" id="3.10.450.50">
    <property type="match status" value="1"/>
</dbReference>